<reference evidence="2 3" key="1">
    <citation type="journal article" date="2019" name="Nat. Ecol. Evol.">
        <title>Megaphylogeny resolves global patterns of mushroom evolution.</title>
        <authorList>
            <person name="Varga T."/>
            <person name="Krizsan K."/>
            <person name="Foldi C."/>
            <person name="Dima B."/>
            <person name="Sanchez-Garcia M."/>
            <person name="Sanchez-Ramirez S."/>
            <person name="Szollosi G.J."/>
            <person name="Szarkandi J.G."/>
            <person name="Papp V."/>
            <person name="Albert L."/>
            <person name="Andreopoulos W."/>
            <person name="Angelini C."/>
            <person name="Antonin V."/>
            <person name="Barry K.W."/>
            <person name="Bougher N.L."/>
            <person name="Buchanan P."/>
            <person name="Buyck B."/>
            <person name="Bense V."/>
            <person name="Catcheside P."/>
            <person name="Chovatia M."/>
            <person name="Cooper J."/>
            <person name="Damon W."/>
            <person name="Desjardin D."/>
            <person name="Finy P."/>
            <person name="Geml J."/>
            <person name="Haridas S."/>
            <person name="Hughes K."/>
            <person name="Justo A."/>
            <person name="Karasinski D."/>
            <person name="Kautmanova I."/>
            <person name="Kiss B."/>
            <person name="Kocsube S."/>
            <person name="Kotiranta H."/>
            <person name="LaButti K.M."/>
            <person name="Lechner B.E."/>
            <person name="Liimatainen K."/>
            <person name="Lipzen A."/>
            <person name="Lukacs Z."/>
            <person name="Mihaltcheva S."/>
            <person name="Morgado L.N."/>
            <person name="Niskanen T."/>
            <person name="Noordeloos M.E."/>
            <person name="Ohm R.A."/>
            <person name="Ortiz-Santana B."/>
            <person name="Ovrebo C."/>
            <person name="Racz N."/>
            <person name="Riley R."/>
            <person name="Savchenko A."/>
            <person name="Shiryaev A."/>
            <person name="Soop K."/>
            <person name="Spirin V."/>
            <person name="Szebenyi C."/>
            <person name="Tomsovsky M."/>
            <person name="Tulloss R.E."/>
            <person name="Uehling J."/>
            <person name="Grigoriev I.V."/>
            <person name="Vagvolgyi C."/>
            <person name="Papp T."/>
            <person name="Martin F.M."/>
            <person name="Miettinen O."/>
            <person name="Hibbett D.S."/>
            <person name="Nagy L.G."/>
        </authorList>
    </citation>
    <scope>NUCLEOTIDE SEQUENCE [LARGE SCALE GENOMIC DNA]</scope>
    <source>
        <strain evidence="2 3">CBS 166.37</strain>
    </source>
</reference>
<organism evidence="2 3">
    <name type="scientific">Crucibulum laeve</name>
    <dbReference type="NCBI Taxonomy" id="68775"/>
    <lineage>
        <taxon>Eukaryota</taxon>
        <taxon>Fungi</taxon>
        <taxon>Dikarya</taxon>
        <taxon>Basidiomycota</taxon>
        <taxon>Agaricomycotina</taxon>
        <taxon>Agaricomycetes</taxon>
        <taxon>Agaricomycetidae</taxon>
        <taxon>Agaricales</taxon>
        <taxon>Agaricineae</taxon>
        <taxon>Nidulariaceae</taxon>
        <taxon>Crucibulum</taxon>
    </lineage>
</organism>
<keyword evidence="3" id="KW-1185">Reference proteome</keyword>
<feature type="region of interest" description="Disordered" evidence="1">
    <location>
        <begin position="74"/>
        <end position="128"/>
    </location>
</feature>
<dbReference type="InterPro" id="IPR013241">
    <property type="entry name" value="RNase_P_Pop3"/>
</dbReference>
<dbReference type="GO" id="GO:0008033">
    <property type="term" value="P:tRNA processing"/>
    <property type="evidence" value="ECO:0007669"/>
    <property type="project" value="InterPro"/>
</dbReference>
<dbReference type="PANTHER" id="PTHR28272:SF1">
    <property type="entry name" value="RIBONUCLEASES P_MRP PROTEIN SUBUNIT POP3"/>
    <property type="match status" value="1"/>
</dbReference>
<evidence type="ECO:0000256" key="1">
    <source>
        <dbReference type="SAM" id="MobiDB-lite"/>
    </source>
</evidence>
<feature type="compositionally biased region" description="Polar residues" evidence="1">
    <location>
        <begin position="117"/>
        <end position="128"/>
    </location>
</feature>
<accession>A0A5C3LXW7</accession>
<dbReference type="GO" id="GO:0005829">
    <property type="term" value="C:cytosol"/>
    <property type="evidence" value="ECO:0007669"/>
    <property type="project" value="TreeGrafter"/>
</dbReference>
<dbReference type="STRING" id="68775.A0A5C3LXW7"/>
<name>A0A5C3LXW7_9AGAR</name>
<evidence type="ECO:0000313" key="2">
    <source>
        <dbReference type="EMBL" id="TFK36976.1"/>
    </source>
</evidence>
<dbReference type="EMBL" id="ML213611">
    <property type="protein sequence ID" value="TFK36976.1"/>
    <property type="molecule type" value="Genomic_DNA"/>
</dbReference>
<dbReference type="OrthoDB" id="20109at2759"/>
<dbReference type="GO" id="GO:0006364">
    <property type="term" value="P:rRNA processing"/>
    <property type="evidence" value="ECO:0007669"/>
    <property type="project" value="InterPro"/>
</dbReference>
<dbReference type="GO" id="GO:0000171">
    <property type="term" value="F:ribonuclease MRP activity"/>
    <property type="evidence" value="ECO:0007669"/>
    <property type="project" value="TreeGrafter"/>
</dbReference>
<dbReference type="GO" id="GO:0034965">
    <property type="term" value="P:intronic box C/D snoRNA processing"/>
    <property type="evidence" value="ECO:0007669"/>
    <property type="project" value="TreeGrafter"/>
</dbReference>
<protein>
    <submittedName>
        <fullName evidence="2">Uncharacterized protein</fullName>
    </submittedName>
</protein>
<feature type="region of interest" description="Disordered" evidence="1">
    <location>
        <begin position="302"/>
        <end position="321"/>
    </location>
</feature>
<dbReference type="Pfam" id="PF08228">
    <property type="entry name" value="RNase_P_pop3"/>
    <property type="match status" value="1"/>
</dbReference>
<dbReference type="AlphaFoldDB" id="A0A5C3LXW7"/>
<evidence type="ECO:0000313" key="3">
    <source>
        <dbReference type="Proteomes" id="UP000308652"/>
    </source>
</evidence>
<proteinExistence type="predicted"/>
<gene>
    <name evidence="2" type="ORF">BDQ12DRAFT_686182</name>
</gene>
<dbReference type="GO" id="GO:0005655">
    <property type="term" value="C:nucleolar ribonuclease P complex"/>
    <property type="evidence" value="ECO:0007669"/>
    <property type="project" value="TreeGrafter"/>
</dbReference>
<dbReference type="GO" id="GO:0000172">
    <property type="term" value="C:ribonuclease MRP complex"/>
    <property type="evidence" value="ECO:0007669"/>
    <property type="project" value="TreeGrafter"/>
</dbReference>
<dbReference type="PANTHER" id="PTHR28272">
    <property type="entry name" value="RIBONUCLEASES P/MRP PROTEIN SUBUNIT POP3"/>
    <property type="match status" value="1"/>
</dbReference>
<sequence>MAEKTARTYTHASNRAKLRDGGERKVIFKGVMDNPFRIQWPSVPVNLQNSTLVRIIPLLQGVAHYHHVRSKLVKKRKHDALNAEGKKSAPKHKRRKIGAEDTAQQTEEMDVEPPIIINSTPTASHPVESTQDADVLHEAPEVLKHITFGINEVTKKLEAQIRDARRTLLLKAESEATPTPSLKVLLVCRADVDPPLLIDHLPHLVAAYNSAQTQDTIKLVPLPKGAELTLADTIGVRRVAVLGFHTNFPALQDLLSTLDPVPTLTASWLSAAQAGRPLIQTHVKQVRTSAPKDMKAAKEQRAAGKAAAKQRRKSTGRIIFS</sequence>
<dbReference type="InterPro" id="IPR029064">
    <property type="entry name" value="Ribosomal_eL30-like_sf"/>
</dbReference>
<dbReference type="Gene3D" id="3.30.1330.30">
    <property type="match status" value="1"/>
</dbReference>
<dbReference type="GO" id="GO:0004526">
    <property type="term" value="F:ribonuclease P activity"/>
    <property type="evidence" value="ECO:0007669"/>
    <property type="project" value="TreeGrafter"/>
</dbReference>
<dbReference type="Proteomes" id="UP000308652">
    <property type="component" value="Unassembled WGS sequence"/>
</dbReference>